<dbReference type="InterPro" id="IPR045864">
    <property type="entry name" value="aa-tRNA-synth_II/BPL/LPL"/>
</dbReference>
<dbReference type="Gene3D" id="3.40.50.800">
    <property type="entry name" value="Anticodon-binding domain"/>
    <property type="match status" value="1"/>
</dbReference>
<comment type="similarity">
    <text evidence="1">Belongs to the class-II aminoacyl-tRNA synthetase family.</text>
</comment>
<accession>A0A1F6CEF6</accession>
<dbReference type="Proteomes" id="UP000178344">
    <property type="component" value="Unassembled WGS sequence"/>
</dbReference>
<dbReference type="GO" id="GO:0004821">
    <property type="term" value="F:histidine-tRNA ligase activity"/>
    <property type="evidence" value="ECO:0007669"/>
    <property type="project" value="TreeGrafter"/>
</dbReference>
<dbReference type="GO" id="GO:0005737">
    <property type="term" value="C:cytoplasm"/>
    <property type="evidence" value="ECO:0007669"/>
    <property type="project" value="InterPro"/>
</dbReference>
<evidence type="ECO:0000259" key="4">
    <source>
        <dbReference type="Pfam" id="PF03129"/>
    </source>
</evidence>
<organism evidence="5 6">
    <name type="scientific">Candidatus Kaiserbacteria bacterium RIFCSPHIGHO2_01_FULL_49_13</name>
    <dbReference type="NCBI Taxonomy" id="1798477"/>
    <lineage>
        <taxon>Bacteria</taxon>
        <taxon>Candidatus Kaiseribacteriota</taxon>
    </lineage>
</organism>
<dbReference type="Gene3D" id="3.30.930.10">
    <property type="entry name" value="Bira Bifunctional Protein, Domain 2"/>
    <property type="match status" value="1"/>
</dbReference>
<protein>
    <recommendedName>
        <fullName evidence="3">Histidyl-tRNA synthetase</fullName>
    </recommendedName>
</protein>
<dbReference type="PANTHER" id="PTHR43707:SF1">
    <property type="entry name" value="HISTIDINE--TRNA LIGASE, MITOCHONDRIAL-RELATED"/>
    <property type="match status" value="1"/>
</dbReference>
<evidence type="ECO:0000313" key="6">
    <source>
        <dbReference type="Proteomes" id="UP000178344"/>
    </source>
</evidence>
<comment type="caution">
    <text evidence="5">The sequence shown here is derived from an EMBL/GenBank/DDBJ whole genome shotgun (WGS) entry which is preliminary data.</text>
</comment>
<dbReference type="Pfam" id="PF03129">
    <property type="entry name" value="HGTP_anticodon"/>
    <property type="match status" value="1"/>
</dbReference>
<dbReference type="EMBL" id="MFKQ01000004">
    <property type="protein sequence ID" value="OGG47615.1"/>
    <property type="molecule type" value="Genomic_DNA"/>
</dbReference>
<dbReference type="AlphaFoldDB" id="A0A1F6CEF6"/>
<dbReference type="SUPFAM" id="SSF52954">
    <property type="entry name" value="Class II aaRS ABD-related"/>
    <property type="match status" value="1"/>
</dbReference>
<proteinExistence type="inferred from homology"/>
<dbReference type="InterPro" id="IPR004516">
    <property type="entry name" value="HisRS/HisZ"/>
</dbReference>
<evidence type="ECO:0000256" key="1">
    <source>
        <dbReference type="ARBA" id="ARBA00008226"/>
    </source>
</evidence>
<keyword evidence="2" id="KW-0030">Aminoacyl-tRNA synthetase</keyword>
<keyword evidence="2" id="KW-0436">Ligase</keyword>
<sequence>MKQKTTSPSSESLECAMRIASYYGFASAESVARTARSHTVEVAIRDALGSAAAHALGAHLTNPVREPVMFYHAANVGNTRIAFGLDVIGVPKSIAEAFIIKTALSIFSEVGTPEPRVYINSIGDRDSQGRFIREFQVFLRKHIEELSPRGREIMKRDLFAAFVFLSRRSHELFALAPKPMEFLSEASRRHLREVLQYLETIGISYEVDDHLVSCGSHFSQTLFEIRHRGEIIDLPIGEEEELAGETLARGGRYDELLKKTYRSPIGAVRITLSLEGRPSQKKTPLKTNSRKPKVYFIQLGFDAKLRALMLIETLRKAHVPLSQSIGTDTLGNQLAIAEKLHVPYAMIMGQKEANENTVIFRNLETRAQETVPIALLADYLRRVAH</sequence>
<dbReference type="InterPro" id="IPR004154">
    <property type="entry name" value="Anticodon-bd"/>
</dbReference>
<reference evidence="5 6" key="1">
    <citation type="journal article" date="2016" name="Nat. Commun.">
        <title>Thousands of microbial genomes shed light on interconnected biogeochemical processes in an aquifer system.</title>
        <authorList>
            <person name="Anantharaman K."/>
            <person name="Brown C.T."/>
            <person name="Hug L.A."/>
            <person name="Sharon I."/>
            <person name="Castelle C.J."/>
            <person name="Probst A.J."/>
            <person name="Thomas B.C."/>
            <person name="Singh A."/>
            <person name="Wilkins M.J."/>
            <person name="Karaoz U."/>
            <person name="Brodie E.L."/>
            <person name="Williams K.H."/>
            <person name="Hubbard S.S."/>
            <person name="Banfield J.F."/>
        </authorList>
    </citation>
    <scope>NUCLEOTIDE SEQUENCE [LARGE SCALE GENOMIC DNA]</scope>
</reference>
<evidence type="ECO:0000256" key="2">
    <source>
        <dbReference type="ARBA" id="ARBA00023146"/>
    </source>
</evidence>
<evidence type="ECO:0000313" key="5">
    <source>
        <dbReference type="EMBL" id="OGG47615.1"/>
    </source>
</evidence>
<evidence type="ECO:0000256" key="3">
    <source>
        <dbReference type="ARBA" id="ARBA00030619"/>
    </source>
</evidence>
<gene>
    <name evidence="5" type="ORF">A2671_01670</name>
</gene>
<feature type="domain" description="Anticodon-binding" evidence="4">
    <location>
        <begin position="294"/>
        <end position="381"/>
    </location>
</feature>
<name>A0A1F6CEF6_9BACT</name>
<dbReference type="InterPro" id="IPR036621">
    <property type="entry name" value="Anticodon-bd_dom_sf"/>
</dbReference>
<dbReference type="SUPFAM" id="SSF55681">
    <property type="entry name" value="Class II aaRS and biotin synthetases"/>
    <property type="match status" value="1"/>
</dbReference>
<dbReference type="PANTHER" id="PTHR43707">
    <property type="entry name" value="HISTIDYL-TRNA SYNTHETASE"/>
    <property type="match status" value="1"/>
</dbReference>
<dbReference type="GO" id="GO:0006427">
    <property type="term" value="P:histidyl-tRNA aminoacylation"/>
    <property type="evidence" value="ECO:0007669"/>
    <property type="project" value="TreeGrafter"/>
</dbReference>